<evidence type="ECO:0000256" key="1">
    <source>
        <dbReference type="ARBA" id="ARBA00004117"/>
    </source>
</evidence>
<dbReference type="InterPro" id="IPR001444">
    <property type="entry name" value="Flag_bb_rod_N"/>
</dbReference>
<name>A0A432X876_9GAMM</name>
<comment type="caution">
    <text evidence="10">The sequence shown here is derived from an EMBL/GenBank/DDBJ whole genome shotgun (WGS) entry which is preliminary data.</text>
</comment>
<dbReference type="GO" id="GO:0030694">
    <property type="term" value="C:bacterial-type flagellum basal body, rod"/>
    <property type="evidence" value="ECO:0007669"/>
    <property type="project" value="UniProtKB-UniRule"/>
</dbReference>
<organism evidence="10 11">
    <name type="scientific">Aliidiomarina taiwanensis</name>
    <dbReference type="NCBI Taxonomy" id="946228"/>
    <lineage>
        <taxon>Bacteria</taxon>
        <taxon>Pseudomonadati</taxon>
        <taxon>Pseudomonadota</taxon>
        <taxon>Gammaproteobacteria</taxon>
        <taxon>Alteromonadales</taxon>
        <taxon>Idiomarinaceae</taxon>
        <taxon>Aliidiomarina</taxon>
    </lineage>
</organism>
<dbReference type="OrthoDB" id="9804559at2"/>
<dbReference type="Pfam" id="PF06429">
    <property type="entry name" value="Flg_bbr_C"/>
    <property type="match status" value="1"/>
</dbReference>
<evidence type="ECO:0000259" key="9">
    <source>
        <dbReference type="Pfam" id="PF22692"/>
    </source>
</evidence>
<dbReference type="Pfam" id="PF22692">
    <property type="entry name" value="LlgE_F_G_D1"/>
    <property type="match status" value="1"/>
</dbReference>
<dbReference type="InterPro" id="IPR010930">
    <property type="entry name" value="Flg_bb/hook_C_dom"/>
</dbReference>
<dbReference type="Proteomes" id="UP000286976">
    <property type="component" value="Unassembled WGS sequence"/>
</dbReference>
<keyword evidence="11" id="KW-1185">Reference proteome</keyword>
<evidence type="ECO:0000256" key="5">
    <source>
        <dbReference type="ARBA" id="ARBA00040228"/>
    </source>
</evidence>
<evidence type="ECO:0000259" key="7">
    <source>
        <dbReference type="Pfam" id="PF00460"/>
    </source>
</evidence>
<evidence type="ECO:0000256" key="3">
    <source>
        <dbReference type="ARBA" id="ARBA00023143"/>
    </source>
</evidence>
<proteinExistence type="inferred from homology"/>
<evidence type="ECO:0000313" key="10">
    <source>
        <dbReference type="EMBL" id="RUO43016.1"/>
    </source>
</evidence>
<feature type="domain" description="Flagellar basal-body/hook protein C-terminal" evidence="8">
    <location>
        <begin position="199"/>
        <end position="242"/>
    </location>
</feature>
<feature type="domain" description="Flagellar hook protein FlgE/F/G-like D1" evidence="9">
    <location>
        <begin position="81"/>
        <end position="147"/>
    </location>
</feature>
<dbReference type="InterPro" id="IPR037925">
    <property type="entry name" value="FlgE/F/G-like"/>
</dbReference>
<dbReference type="PANTHER" id="PTHR30435">
    <property type="entry name" value="FLAGELLAR PROTEIN"/>
    <property type="match status" value="1"/>
</dbReference>
<dbReference type="InterPro" id="IPR012836">
    <property type="entry name" value="FlgF"/>
</dbReference>
<evidence type="ECO:0000313" key="11">
    <source>
        <dbReference type="Proteomes" id="UP000286976"/>
    </source>
</evidence>
<gene>
    <name evidence="10" type="primary">flgF</name>
    <name evidence="10" type="ORF">CWE15_06330</name>
</gene>
<dbReference type="EMBL" id="PIPQ01000002">
    <property type="protein sequence ID" value="RUO43016.1"/>
    <property type="molecule type" value="Genomic_DNA"/>
</dbReference>
<keyword evidence="10" id="KW-0282">Flagellum</keyword>
<dbReference type="RefSeq" id="WP_126757232.1">
    <property type="nucleotide sequence ID" value="NZ_PIPQ01000002.1"/>
</dbReference>
<dbReference type="SUPFAM" id="SSF117143">
    <property type="entry name" value="Flagellar hook protein flgE"/>
    <property type="match status" value="1"/>
</dbReference>
<feature type="domain" description="Flagellar basal body rod protein N-terminal" evidence="7">
    <location>
        <begin position="7"/>
        <end position="35"/>
    </location>
</feature>
<evidence type="ECO:0000256" key="4">
    <source>
        <dbReference type="ARBA" id="ARBA00038560"/>
    </source>
</evidence>
<dbReference type="NCBIfam" id="TIGR03506">
    <property type="entry name" value="FlgEFG_subfam"/>
    <property type="match status" value="2"/>
</dbReference>
<dbReference type="AlphaFoldDB" id="A0A432X876"/>
<comment type="subunit">
    <text evidence="4 6">The basal body constitutes a major portion of the flagellar organelle and consists of five rings (E,L,P,S, and M) mounted on a central rod. The rod consists of about 26 subunits of FlgG in the distal portion, and FlgB, FlgC and FlgF are thought to build up the proximal portion of the rod with about 6 subunits each.</text>
</comment>
<comment type="subcellular location">
    <subcellularLocation>
        <location evidence="1 6">Bacterial flagellum basal body</location>
    </subcellularLocation>
</comment>
<dbReference type="InterPro" id="IPR053967">
    <property type="entry name" value="LlgE_F_G-like_D1"/>
</dbReference>
<dbReference type="GO" id="GO:0071978">
    <property type="term" value="P:bacterial-type flagellum-dependent swarming motility"/>
    <property type="evidence" value="ECO:0007669"/>
    <property type="project" value="TreeGrafter"/>
</dbReference>
<accession>A0A432X876</accession>
<reference evidence="10 11" key="1">
    <citation type="journal article" date="2011" name="Front. Microbiol.">
        <title>Genomic signatures of strain selection and enhancement in Bacillus atrophaeus var. globigii, a historical biowarfare simulant.</title>
        <authorList>
            <person name="Gibbons H.S."/>
            <person name="Broomall S.M."/>
            <person name="McNew L.A."/>
            <person name="Daligault H."/>
            <person name="Chapman C."/>
            <person name="Bruce D."/>
            <person name="Karavis M."/>
            <person name="Krepps M."/>
            <person name="McGregor P.A."/>
            <person name="Hong C."/>
            <person name="Park K.H."/>
            <person name="Akmal A."/>
            <person name="Feldman A."/>
            <person name="Lin J.S."/>
            <person name="Chang W.E."/>
            <person name="Higgs B.W."/>
            <person name="Demirev P."/>
            <person name="Lindquist J."/>
            <person name="Liem A."/>
            <person name="Fochler E."/>
            <person name="Read T.D."/>
            <person name="Tapia R."/>
            <person name="Johnson S."/>
            <person name="Bishop-Lilly K.A."/>
            <person name="Detter C."/>
            <person name="Han C."/>
            <person name="Sozhamannan S."/>
            <person name="Rosenzweig C.N."/>
            <person name="Skowronski E.W."/>
        </authorList>
    </citation>
    <scope>NUCLEOTIDE SEQUENCE [LARGE SCALE GENOMIC DNA]</scope>
    <source>
        <strain evidence="10 11">AIT1</strain>
    </source>
</reference>
<keyword evidence="10" id="KW-0969">Cilium</keyword>
<sequence length="247" mass="26930">MDNLLFIAMSGAKESMNAMAVRANNLANANTTGFKADLQQARAMQAYNEGLPTRVFAMTETPGQNYADGAFRTTGRDLDVAVRGPGWIAVTDADGNEAYTRNGNLQMDANGMLQTSSGQPVLGNNGPIFLPVPITNMFIGADGTVSVRPEGAQANVIETVDRIKLVNPVNRDMTRREDGLFRMKDNSLAPIDGLVRIEQGALEGSNVNPVEEMTQMIALQRNYEMNVKMMKTAQENDQRSERLLSIV</sequence>
<evidence type="ECO:0000256" key="2">
    <source>
        <dbReference type="ARBA" id="ARBA00009677"/>
    </source>
</evidence>
<protein>
    <recommendedName>
        <fullName evidence="5 6">Flagellar basal-body rod protein FlgF</fullName>
    </recommendedName>
</protein>
<evidence type="ECO:0000256" key="6">
    <source>
        <dbReference type="RuleBase" id="RU362116"/>
    </source>
</evidence>
<keyword evidence="10" id="KW-0966">Cell projection</keyword>
<dbReference type="NCBIfam" id="TIGR02490">
    <property type="entry name" value="flgF"/>
    <property type="match status" value="1"/>
</dbReference>
<dbReference type="PANTHER" id="PTHR30435:SF18">
    <property type="entry name" value="FLAGELLAR BASAL-BODY ROD PROTEIN FLGF"/>
    <property type="match status" value="1"/>
</dbReference>
<dbReference type="NCBIfam" id="NF009280">
    <property type="entry name" value="PRK12640.1"/>
    <property type="match status" value="1"/>
</dbReference>
<evidence type="ECO:0000259" key="8">
    <source>
        <dbReference type="Pfam" id="PF06429"/>
    </source>
</evidence>
<comment type="similarity">
    <text evidence="2 6">Belongs to the flagella basal body rod proteins family.</text>
</comment>
<keyword evidence="3 6" id="KW-0975">Bacterial flagellum</keyword>
<dbReference type="Pfam" id="PF00460">
    <property type="entry name" value="Flg_bb_rod"/>
    <property type="match status" value="1"/>
</dbReference>
<dbReference type="InterPro" id="IPR020013">
    <property type="entry name" value="Flagellar_FlgE/F/G"/>
</dbReference>